<protein>
    <submittedName>
        <fullName evidence="2">Ferrochelatase, putative</fullName>
    </submittedName>
</protein>
<dbReference type="eggNOG" id="KOG1321">
    <property type="taxonomic scope" value="Eukaryota"/>
</dbReference>
<accession>B9S1D5</accession>
<evidence type="ECO:0000256" key="1">
    <source>
        <dbReference type="RuleBase" id="RU004185"/>
    </source>
</evidence>
<reference evidence="3" key="1">
    <citation type="journal article" date="2010" name="Nat. Biotechnol.">
        <title>Draft genome sequence of the oilseed species Ricinus communis.</title>
        <authorList>
            <person name="Chan A.P."/>
            <person name="Crabtree J."/>
            <person name="Zhao Q."/>
            <person name="Lorenzi H."/>
            <person name="Orvis J."/>
            <person name="Puiu D."/>
            <person name="Melake-Berhan A."/>
            <person name="Jones K.M."/>
            <person name="Redman J."/>
            <person name="Chen G."/>
            <person name="Cahoon E.B."/>
            <person name="Gedil M."/>
            <person name="Stanke M."/>
            <person name="Haas B.J."/>
            <person name="Wortman J.R."/>
            <person name="Fraser-Liggett C.M."/>
            <person name="Ravel J."/>
            <person name="Rabinowicz P.D."/>
        </authorList>
    </citation>
    <scope>NUCLEOTIDE SEQUENCE [LARGE SCALE GENOMIC DNA]</scope>
    <source>
        <strain evidence="3">cv. Hale</strain>
    </source>
</reference>
<comment type="similarity">
    <text evidence="1">Belongs to the ferrochelatase family.</text>
</comment>
<dbReference type="GO" id="GO:0004325">
    <property type="term" value="F:ferrochelatase activity"/>
    <property type="evidence" value="ECO:0007669"/>
    <property type="project" value="InterPro"/>
</dbReference>
<organism evidence="2 3">
    <name type="scientific">Ricinus communis</name>
    <name type="common">Castor bean</name>
    <dbReference type="NCBI Taxonomy" id="3988"/>
    <lineage>
        <taxon>Eukaryota</taxon>
        <taxon>Viridiplantae</taxon>
        <taxon>Streptophyta</taxon>
        <taxon>Embryophyta</taxon>
        <taxon>Tracheophyta</taxon>
        <taxon>Spermatophyta</taxon>
        <taxon>Magnoliopsida</taxon>
        <taxon>eudicotyledons</taxon>
        <taxon>Gunneridae</taxon>
        <taxon>Pentapetalae</taxon>
        <taxon>rosids</taxon>
        <taxon>fabids</taxon>
        <taxon>Malpighiales</taxon>
        <taxon>Euphorbiaceae</taxon>
        <taxon>Acalyphoideae</taxon>
        <taxon>Acalypheae</taxon>
        <taxon>Ricinus</taxon>
    </lineage>
</organism>
<proteinExistence type="inferred from homology"/>
<keyword evidence="3" id="KW-1185">Reference proteome</keyword>
<evidence type="ECO:0000313" key="3">
    <source>
        <dbReference type="Proteomes" id="UP000008311"/>
    </source>
</evidence>
<dbReference type="Gene3D" id="3.40.50.1400">
    <property type="match status" value="1"/>
</dbReference>
<dbReference type="PANTHER" id="PTHR11108">
    <property type="entry name" value="FERROCHELATASE"/>
    <property type="match status" value="1"/>
</dbReference>
<evidence type="ECO:0000313" key="2">
    <source>
        <dbReference type="EMBL" id="EEF42600.1"/>
    </source>
</evidence>
<dbReference type="STRING" id="3988.B9S1D5"/>
<sequence>MLSPAQKRDPVGQIFCAASIGVWPISEDFVESHSHATETRLDIIRLPRLFQFLHRPLAQLIFVLCAPKSKEGYAMRGGGLPLHKISDGKAYAIKMALEAKGISLSVYAGKRYWYPFTEEAIHQDNQACYAATLSTILHLHN</sequence>
<dbReference type="InParanoid" id="B9S1D5"/>
<dbReference type="EMBL" id="EQ973843">
    <property type="protein sequence ID" value="EEF42600.1"/>
    <property type="molecule type" value="Genomic_DNA"/>
</dbReference>
<dbReference type="AlphaFoldDB" id="B9S1D5"/>
<dbReference type="GO" id="GO:0006783">
    <property type="term" value="P:heme biosynthetic process"/>
    <property type="evidence" value="ECO:0007669"/>
    <property type="project" value="InterPro"/>
</dbReference>
<gene>
    <name evidence="2" type="ORF">RCOM_1657010</name>
</gene>
<dbReference type="Pfam" id="PF00762">
    <property type="entry name" value="Ferrochelatase"/>
    <property type="match status" value="1"/>
</dbReference>
<name>B9S1D5_RICCO</name>
<dbReference type="InterPro" id="IPR001015">
    <property type="entry name" value="Ferrochelatase"/>
</dbReference>
<dbReference type="SUPFAM" id="SSF53800">
    <property type="entry name" value="Chelatase"/>
    <property type="match status" value="1"/>
</dbReference>
<dbReference type="Proteomes" id="UP000008311">
    <property type="component" value="Unassembled WGS sequence"/>
</dbReference>
<dbReference type="PANTHER" id="PTHR11108:SF4">
    <property type="entry name" value="FERROCHELATASE-1, CHLOROPLASTIC_MITOCHONDRIAL"/>
    <property type="match status" value="1"/>
</dbReference>